<dbReference type="SUPFAM" id="SSF103473">
    <property type="entry name" value="MFS general substrate transporter"/>
    <property type="match status" value="1"/>
</dbReference>
<dbReference type="OrthoDB" id="5241931at2"/>
<feature type="transmembrane region" description="Helical" evidence="7">
    <location>
        <begin position="265"/>
        <end position="282"/>
    </location>
</feature>
<gene>
    <name evidence="9" type="ORF">E1284_34860</name>
</gene>
<sequence length="376" mass="38225">MVTPILHEVASGLDTTPETTAAAVTAYMVPYAALLLVSGTWAERWGRRRTMRLSLLFFILASALCALAPTIETFLVGRVLQGATNAFTTPLLVAAISDLTPRERLGRALGLFAALQAAGQTSSPLISGLSAAADWRLAFVFPSAVALALALLPPSAAVAARKATGRASWRVLANRQLAVASALSFLCYLPAIALTVLTVLRAQEQFGLGPAGRGLVSAAFGVAGLLSASALGHGLDRLGARRLGIALFVLLAAGLLTTALGPTLLLLLCGVVLAGVAVPGLRNTVNALAAGSAPSNRAGATSLALSAQFFGGALAPVLFVPLYDAHGDPAFAATALVPAAAVLLLFALRSLSAAQVPPSPDDAREDHSSTGRSTAV</sequence>
<feature type="transmembrane region" description="Helical" evidence="7">
    <location>
        <begin position="329"/>
        <end position="348"/>
    </location>
</feature>
<dbReference type="PROSITE" id="PS00216">
    <property type="entry name" value="SUGAR_TRANSPORT_1"/>
    <property type="match status" value="1"/>
</dbReference>
<dbReference type="InterPro" id="IPR020846">
    <property type="entry name" value="MFS_dom"/>
</dbReference>
<evidence type="ECO:0000256" key="1">
    <source>
        <dbReference type="ARBA" id="ARBA00004651"/>
    </source>
</evidence>
<feature type="domain" description="Major facilitator superfamily (MFS) profile" evidence="8">
    <location>
        <begin position="1"/>
        <end position="353"/>
    </location>
</feature>
<dbReference type="PANTHER" id="PTHR43124">
    <property type="entry name" value="PURINE EFFLUX PUMP PBUE"/>
    <property type="match status" value="1"/>
</dbReference>
<evidence type="ECO:0000256" key="5">
    <source>
        <dbReference type="ARBA" id="ARBA00023136"/>
    </source>
</evidence>
<dbReference type="Proteomes" id="UP000295431">
    <property type="component" value="Unassembled WGS sequence"/>
</dbReference>
<evidence type="ECO:0000313" key="10">
    <source>
        <dbReference type="Proteomes" id="UP000295431"/>
    </source>
</evidence>
<evidence type="ECO:0000259" key="8">
    <source>
        <dbReference type="PROSITE" id="PS50850"/>
    </source>
</evidence>
<feature type="transmembrane region" description="Helical" evidence="7">
    <location>
        <begin position="243"/>
        <end position="259"/>
    </location>
</feature>
<dbReference type="PANTHER" id="PTHR43124:SF3">
    <property type="entry name" value="CHLORAMPHENICOL EFFLUX PUMP RV0191"/>
    <property type="match status" value="1"/>
</dbReference>
<feature type="transmembrane region" description="Helical" evidence="7">
    <location>
        <begin position="303"/>
        <end position="323"/>
    </location>
</feature>
<dbReference type="AlphaFoldDB" id="A0A4R4NG82"/>
<dbReference type="Gene3D" id="1.20.1250.20">
    <property type="entry name" value="MFS general substrate transporter like domains"/>
    <property type="match status" value="1"/>
</dbReference>
<accession>A0A4R4NG82</accession>
<dbReference type="InterPro" id="IPR036259">
    <property type="entry name" value="MFS_trans_sf"/>
</dbReference>
<evidence type="ECO:0000256" key="6">
    <source>
        <dbReference type="SAM" id="MobiDB-lite"/>
    </source>
</evidence>
<feature type="transmembrane region" description="Helical" evidence="7">
    <location>
        <begin position="135"/>
        <end position="156"/>
    </location>
</feature>
<evidence type="ECO:0000256" key="3">
    <source>
        <dbReference type="ARBA" id="ARBA00022692"/>
    </source>
</evidence>
<dbReference type="InterPro" id="IPR050189">
    <property type="entry name" value="MFS_Efflux_Transporters"/>
</dbReference>
<comment type="caution">
    <text evidence="9">The sequence shown here is derived from an EMBL/GenBank/DDBJ whole genome shotgun (WGS) entry which is preliminary data.</text>
</comment>
<feature type="transmembrane region" description="Helical" evidence="7">
    <location>
        <begin position="177"/>
        <end position="200"/>
    </location>
</feature>
<keyword evidence="2" id="KW-1003">Cell membrane</keyword>
<keyword evidence="4 7" id="KW-1133">Transmembrane helix</keyword>
<keyword evidence="5 7" id="KW-0472">Membrane</keyword>
<keyword evidence="10" id="KW-1185">Reference proteome</keyword>
<dbReference type="PROSITE" id="PS50850">
    <property type="entry name" value="MFS"/>
    <property type="match status" value="1"/>
</dbReference>
<feature type="region of interest" description="Disordered" evidence="6">
    <location>
        <begin position="355"/>
        <end position="376"/>
    </location>
</feature>
<keyword evidence="3 7" id="KW-0812">Transmembrane</keyword>
<organism evidence="9 10">
    <name type="scientific">Actinomadura bangladeshensis</name>
    <dbReference type="NCBI Taxonomy" id="453573"/>
    <lineage>
        <taxon>Bacteria</taxon>
        <taxon>Bacillati</taxon>
        <taxon>Actinomycetota</taxon>
        <taxon>Actinomycetes</taxon>
        <taxon>Streptosporangiales</taxon>
        <taxon>Thermomonosporaceae</taxon>
        <taxon>Actinomadura</taxon>
    </lineage>
</organism>
<reference evidence="9 10" key="1">
    <citation type="submission" date="2019-03" db="EMBL/GenBank/DDBJ databases">
        <title>Draft genome sequences of novel Actinobacteria.</title>
        <authorList>
            <person name="Sahin N."/>
            <person name="Ay H."/>
            <person name="Saygin H."/>
        </authorList>
    </citation>
    <scope>NUCLEOTIDE SEQUENCE [LARGE SCALE GENOMIC DNA]</scope>
    <source>
        <strain evidence="9 10">DSM 45347</strain>
    </source>
</reference>
<dbReference type="Pfam" id="PF07690">
    <property type="entry name" value="MFS_1"/>
    <property type="match status" value="1"/>
</dbReference>
<evidence type="ECO:0000256" key="2">
    <source>
        <dbReference type="ARBA" id="ARBA00022475"/>
    </source>
</evidence>
<dbReference type="GO" id="GO:0005886">
    <property type="term" value="C:plasma membrane"/>
    <property type="evidence" value="ECO:0007669"/>
    <property type="project" value="UniProtKB-SubCell"/>
</dbReference>
<comment type="subcellular location">
    <subcellularLocation>
        <location evidence="1">Cell membrane</location>
        <topology evidence="1">Multi-pass membrane protein</topology>
    </subcellularLocation>
</comment>
<dbReference type="InterPro" id="IPR011701">
    <property type="entry name" value="MFS"/>
</dbReference>
<feature type="transmembrane region" description="Helical" evidence="7">
    <location>
        <begin position="212"/>
        <end position="231"/>
    </location>
</feature>
<dbReference type="GO" id="GO:0022857">
    <property type="term" value="F:transmembrane transporter activity"/>
    <property type="evidence" value="ECO:0007669"/>
    <property type="project" value="InterPro"/>
</dbReference>
<feature type="transmembrane region" description="Helical" evidence="7">
    <location>
        <begin position="20"/>
        <end position="41"/>
    </location>
</feature>
<name>A0A4R4NG82_9ACTN</name>
<evidence type="ECO:0000313" key="9">
    <source>
        <dbReference type="EMBL" id="TDC05812.1"/>
    </source>
</evidence>
<evidence type="ECO:0000256" key="4">
    <source>
        <dbReference type="ARBA" id="ARBA00022989"/>
    </source>
</evidence>
<dbReference type="EMBL" id="SMJW01000289">
    <property type="protein sequence ID" value="TDC05812.1"/>
    <property type="molecule type" value="Genomic_DNA"/>
</dbReference>
<dbReference type="InterPro" id="IPR005829">
    <property type="entry name" value="Sugar_transporter_CS"/>
</dbReference>
<protein>
    <submittedName>
        <fullName evidence="9">MFS transporter</fullName>
    </submittedName>
</protein>
<proteinExistence type="predicted"/>
<evidence type="ECO:0000256" key="7">
    <source>
        <dbReference type="SAM" id="Phobius"/>
    </source>
</evidence>
<feature type="transmembrane region" description="Helical" evidence="7">
    <location>
        <begin position="53"/>
        <end position="71"/>
    </location>
</feature>